<dbReference type="PANTHER" id="PTHR33199">
    <property type="entry name" value="MACPF DOMAIN-CONTAINING PROTEIN CAD1"/>
    <property type="match status" value="1"/>
</dbReference>
<dbReference type="EnsemblPlants" id="Kaladp0036s0209.1.v1.1">
    <property type="protein sequence ID" value="Kaladp0036s0209.1.v1.1"/>
    <property type="gene ID" value="Kaladp0036s0209.v1.1"/>
</dbReference>
<feature type="domain" description="MACPF" evidence="1">
    <location>
        <begin position="1"/>
        <end position="328"/>
    </location>
</feature>
<accession>A0A7N0TG34</accession>
<dbReference type="Gramene" id="Kaladp0036s0209.1.v1.1">
    <property type="protein sequence ID" value="Kaladp0036s0209.1.v1.1"/>
    <property type="gene ID" value="Kaladp0036s0209.v1.1"/>
</dbReference>
<keyword evidence="3" id="KW-1185">Reference proteome</keyword>
<reference evidence="2" key="1">
    <citation type="submission" date="2021-01" db="UniProtKB">
        <authorList>
            <consortium name="EnsemblPlants"/>
        </authorList>
    </citation>
    <scope>IDENTIFICATION</scope>
</reference>
<dbReference type="Proteomes" id="UP000594263">
    <property type="component" value="Unplaced"/>
</dbReference>
<dbReference type="InterPro" id="IPR044663">
    <property type="entry name" value="CAD1/NSL1-like"/>
</dbReference>
<dbReference type="GO" id="GO:0009626">
    <property type="term" value="P:plant-type hypersensitive response"/>
    <property type="evidence" value="ECO:0007669"/>
    <property type="project" value="TreeGrafter"/>
</dbReference>
<name>A0A7N0TG34_KALFE</name>
<organism evidence="2 3">
    <name type="scientific">Kalanchoe fedtschenkoi</name>
    <name type="common">Lavender scallops</name>
    <name type="synonym">South American air plant</name>
    <dbReference type="NCBI Taxonomy" id="63787"/>
    <lineage>
        <taxon>Eukaryota</taxon>
        <taxon>Viridiplantae</taxon>
        <taxon>Streptophyta</taxon>
        <taxon>Embryophyta</taxon>
        <taxon>Tracheophyta</taxon>
        <taxon>Spermatophyta</taxon>
        <taxon>Magnoliopsida</taxon>
        <taxon>eudicotyledons</taxon>
        <taxon>Gunneridae</taxon>
        <taxon>Pentapetalae</taxon>
        <taxon>Saxifragales</taxon>
        <taxon>Crassulaceae</taxon>
        <taxon>Kalanchoe</taxon>
    </lineage>
</organism>
<dbReference type="SMART" id="SM00457">
    <property type="entry name" value="MACPF"/>
    <property type="match status" value="1"/>
</dbReference>
<protein>
    <recommendedName>
        <fullName evidence="1">MACPF domain-containing protein</fullName>
    </recommendedName>
</protein>
<dbReference type="AlphaFoldDB" id="A0A7N0TG34"/>
<proteinExistence type="predicted"/>
<dbReference type="GO" id="GO:2000031">
    <property type="term" value="P:regulation of salicylic acid mediated signaling pathway"/>
    <property type="evidence" value="ECO:0007669"/>
    <property type="project" value="InterPro"/>
</dbReference>
<dbReference type="PANTHER" id="PTHR33199:SF4">
    <property type="entry name" value="OS02G0736300 PROTEIN"/>
    <property type="match status" value="1"/>
</dbReference>
<dbReference type="InterPro" id="IPR020864">
    <property type="entry name" value="MACPF"/>
</dbReference>
<dbReference type="OMA" id="QDCPGYW"/>
<sequence>MTDRILIEKALRSLGKGFDLTSDFRLKFCRGDAPLVNLNRSETRDLHLPGILQSSSSAFHDISIDIKCDKGELIRHQSDILDFQKMSEWFNHRSSVSGKIPNGLFNAMFGFESGSWAADAANTNCLALDGYFIELFNLHIDRHPLVISDEVRKAVPSSWNPPELARFIEKYGTHIVVGLSIGGQSVVLVRQDRTSSMEPSELKMHLDDLADQLFTGACSLSPRRRKLTKVPQAFRVFDPQPSPFSNFSSTATKNGITVTCSKRGGDPSASSSHCEWLPTVSSMPDAINFNFIPIASLLKGVPGQGFLSHAINLYLRYKPPVGDLAYFLDFQAHRIWAPVHNDMPLGPTTNRTHRGPSLHINMMTPKLHVNSDQVTVGKSPVTGMRLFLEGMKFNRLAIHLQHLSNTSTLLQSKIQGFPLLWASSEKEPDNLYVEPIRSRQFSHVCTKPVKYDPAWNPDPDKHVAYIVTGAQLHVRKLDNGKSVLHLRLLYSEVAGSSVVQSNWAQCADGMSQRRSSGLISAISMSLTGGAFGLGEGSGQRGDNGGEPVVINSAVYPDGPPAKTRGHKLLRYVEVGEVCRGQQDSPGHWLVTGARLELEKGKICLHIKFSLLNYSSS</sequence>
<evidence type="ECO:0000313" key="3">
    <source>
        <dbReference type="Proteomes" id="UP000594263"/>
    </source>
</evidence>
<dbReference type="GO" id="GO:0005886">
    <property type="term" value="C:plasma membrane"/>
    <property type="evidence" value="ECO:0007669"/>
    <property type="project" value="TreeGrafter"/>
</dbReference>
<dbReference type="Pfam" id="PF01823">
    <property type="entry name" value="MACPF"/>
    <property type="match status" value="1"/>
</dbReference>
<evidence type="ECO:0000313" key="2">
    <source>
        <dbReference type="EnsemblPlants" id="Kaladp0036s0209.1.v1.1"/>
    </source>
</evidence>
<evidence type="ECO:0000259" key="1">
    <source>
        <dbReference type="PROSITE" id="PS51412"/>
    </source>
</evidence>
<dbReference type="PROSITE" id="PS51412">
    <property type="entry name" value="MACPF_2"/>
    <property type="match status" value="1"/>
</dbReference>